<dbReference type="OMA" id="ADDCPCY"/>
<feature type="transmembrane region" description="Helical" evidence="9">
    <location>
        <begin position="289"/>
        <end position="307"/>
    </location>
</feature>
<reference evidence="12" key="1">
    <citation type="journal article" date="2012" name="MBio">
        <title>Comparative genome analysis of Trichophyton rubrum and related dermatophytes reveals candidate genes involved in infection.</title>
        <authorList>
            <person name="Martinez D.A."/>
            <person name="Oliver B.G."/>
            <person name="Graeser Y."/>
            <person name="Goldberg J.M."/>
            <person name="Li W."/>
            <person name="Martinez-Rossi N.M."/>
            <person name="Monod M."/>
            <person name="Shelest E."/>
            <person name="Barton R.C."/>
            <person name="Birch E."/>
            <person name="Brakhage A.A."/>
            <person name="Chen Z."/>
            <person name="Gurr S.J."/>
            <person name="Heiman D."/>
            <person name="Heitman J."/>
            <person name="Kosti I."/>
            <person name="Rossi A."/>
            <person name="Saif S."/>
            <person name="Samalova M."/>
            <person name="Saunders C.W."/>
            <person name="Shea T."/>
            <person name="Summerbell R.C."/>
            <person name="Xu J."/>
            <person name="Young S."/>
            <person name="Zeng Q."/>
            <person name="Birren B.W."/>
            <person name="Cuomo C.A."/>
            <person name="White T.C."/>
        </authorList>
    </citation>
    <scope>NUCLEOTIDE SEQUENCE [LARGE SCALE GENOMIC DNA]</scope>
    <source>
        <strain evidence="12">ATCC MYA-4605 / CBS 113480</strain>
    </source>
</reference>
<keyword evidence="6 9" id="KW-0472">Membrane</keyword>
<evidence type="ECO:0000256" key="8">
    <source>
        <dbReference type="SAM" id="MobiDB-lite"/>
    </source>
</evidence>
<proteinExistence type="inferred from homology"/>
<keyword evidence="12" id="KW-1185">Reference proteome</keyword>
<evidence type="ECO:0000256" key="3">
    <source>
        <dbReference type="ARBA" id="ARBA00022801"/>
    </source>
</evidence>
<evidence type="ECO:0000313" key="11">
    <source>
        <dbReference type="EMBL" id="EEQ35066.1"/>
    </source>
</evidence>
<dbReference type="eggNOG" id="KOG2822">
    <property type="taxonomic scope" value="Eukaryota"/>
</dbReference>
<gene>
    <name evidence="11" type="ORF">MCYG_07885</name>
</gene>
<dbReference type="VEuPathDB" id="FungiDB:MCYG_07885"/>
<dbReference type="Gene3D" id="1.20.144.10">
    <property type="entry name" value="Phosphatidic acid phosphatase type 2/haloperoxidase"/>
    <property type="match status" value="1"/>
</dbReference>
<organism evidence="11 12">
    <name type="scientific">Arthroderma otae (strain ATCC MYA-4605 / CBS 113480)</name>
    <name type="common">Microsporum canis</name>
    <dbReference type="NCBI Taxonomy" id="554155"/>
    <lineage>
        <taxon>Eukaryota</taxon>
        <taxon>Fungi</taxon>
        <taxon>Dikarya</taxon>
        <taxon>Ascomycota</taxon>
        <taxon>Pezizomycotina</taxon>
        <taxon>Eurotiomycetes</taxon>
        <taxon>Eurotiomycetidae</taxon>
        <taxon>Onygenales</taxon>
        <taxon>Arthrodermataceae</taxon>
        <taxon>Microsporum</taxon>
    </lineage>
</organism>
<keyword evidence="4" id="KW-0256">Endoplasmic reticulum</keyword>
<evidence type="ECO:0000256" key="6">
    <source>
        <dbReference type="ARBA" id="ARBA00023136"/>
    </source>
</evidence>
<dbReference type="Proteomes" id="UP000002035">
    <property type="component" value="Unassembled WGS sequence"/>
</dbReference>
<evidence type="ECO:0000256" key="4">
    <source>
        <dbReference type="ARBA" id="ARBA00022824"/>
    </source>
</evidence>
<dbReference type="HOGENOM" id="CLU_019266_0_1_1"/>
<feature type="transmembrane region" description="Helical" evidence="9">
    <location>
        <begin position="507"/>
        <end position="528"/>
    </location>
</feature>
<feature type="transmembrane region" description="Helical" evidence="9">
    <location>
        <begin position="55"/>
        <end position="76"/>
    </location>
</feature>
<keyword evidence="2 9" id="KW-0812">Transmembrane</keyword>
<dbReference type="CDD" id="cd03388">
    <property type="entry name" value="PAP2_SPPase1"/>
    <property type="match status" value="1"/>
</dbReference>
<feature type="region of interest" description="Disordered" evidence="8">
    <location>
        <begin position="395"/>
        <end position="451"/>
    </location>
</feature>
<dbReference type="Pfam" id="PF01569">
    <property type="entry name" value="PAP2"/>
    <property type="match status" value="1"/>
</dbReference>
<feature type="compositionally biased region" description="Polar residues" evidence="8">
    <location>
        <begin position="420"/>
        <end position="446"/>
    </location>
</feature>
<evidence type="ECO:0000256" key="9">
    <source>
        <dbReference type="SAM" id="Phobius"/>
    </source>
</evidence>
<dbReference type="PANTHER" id="PTHR14969:SF28">
    <property type="entry name" value="DIHYDROSPHINGOSINE 1-PHOSPHATE PHOSPHATASE LCB3-RELATED"/>
    <property type="match status" value="1"/>
</dbReference>
<dbReference type="AlphaFoldDB" id="C5FXM6"/>
<dbReference type="GeneID" id="9230450"/>
<evidence type="ECO:0000256" key="1">
    <source>
        <dbReference type="ARBA" id="ARBA00004477"/>
    </source>
</evidence>
<keyword evidence="3 11" id="KW-0378">Hydrolase</keyword>
<dbReference type="STRING" id="554155.C5FXM6"/>
<evidence type="ECO:0000259" key="10">
    <source>
        <dbReference type="SMART" id="SM00014"/>
    </source>
</evidence>
<feature type="domain" description="Phosphatidic acid phosphatase type 2/haloperoxidase" evidence="10">
    <location>
        <begin position="86"/>
        <end position="204"/>
    </location>
</feature>
<feature type="transmembrane region" description="Helical" evidence="9">
    <location>
        <begin position="213"/>
        <end position="233"/>
    </location>
</feature>
<protein>
    <submittedName>
        <fullName evidence="11">Sphingosine-1-phosphate phosphohydrolase</fullName>
    </submittedName>
</protein>
<accession>C5FXM6</accession>
<feature type="transmembrane region" description="Helical" evidence="9">
    <location>
        <begin position="161"/>
        <end position="180"/>
    </location>
</feature>
<dbReference type="SMART" id="SM00014">
    <property type="entry name" value="acidPPc"/>
    <property type="match status" value="1"/>
</dbReference>
<dbReference type="OrthoDB" id="301434at2759"/>
<dbReference type="EMBL" id="DS995707">
    <property type="protein sequence ID" value="EEQ35066.1"/>
    <property type="molecule type" value="Genomic_DNA"/>
</dbReference>
<dbReference type="GO" id="GO:0005789">
    <property type="term" value="C:endoplasmic reticulum membrane"/>
    <property type="evidence" value="ECO:0007669"/>
    <property type="project" value="UniProtKB-SubCell"/>
</dbReference>
<comment type="similarity">
    <text evidence="7">Belongs to the type 2 lipid phosphate phosphatase family.</text>
</comment>
<dbReference type="InterPro" id="IPR036938">
    <property type="entry name" value="PAP2/HPO_sf"/>
</dbReference>
<name>C5FXM6_ARTOC</name>
<comment type="subcellular location">
    <subcellularLocation>
        <location evidence="1">Endoplasmic reticulum membrane</location>
        <topology evidence="1">Multi-pass membrane protein</topology>
    </subcellularLocation>
</comment>
<evidence type="ECO:0000256" key="5">
    <source>
        <dbReference type="ARBA" id="ARBA00022989"/>
    </source>
</evidence>
<dbReference type="GO" id="GO:0042392">
    <property type="term" value="F:sphingosine-1-phosphate phosphatase activity"/>
    <property type="evidence" value="ECO:0007669"/>
    <property type="project" value="TreeGrafter"/>
</dbReference>
<dbReference type="SUPFAM" id="SSF48317">
    <property type="entry name" value="Acid phosphatase/Vanadium-dependent haloperoxidase"/>
    <property type="match status" value="1"/>
</dbReference>
<feature type="transmembrane region" description="Helical" evidence="9">
    <location>
        <begin position="186"/>
        <end position="206"/>
    </location>
</feature>
<dbReference type="PANTHER" id="PTHR14969">
    <property type="entry name" value="SPHINGOSINE-1-PHOSPHATE PHOSPHOHYDROLASE"/>
    <property type="match status" value="1"/>
</dbReference>
<evidence type="ECO:0000256" key="7">
    <source>
        <dbReference type="ARBA" id="ARBA00038324"/>
    </source>
</evidence>
<dbReference type="RefSeq" id="XP_002844102.1">
    <property type="nucleotide sequence ID" value="XM_002844056.1"/>
</dbReference>
<evidence type="ECO:0000256" key="2">
    <source>
        <dbReference type="ARBA" id="ARBA00022692"/>
    </source>
</evidence>
<dbReference type="InterPro" id="IPR000326">
    <property type="entry name" value="PAP2/HPO"/>
</dbReference>
<evidence type="ECO:0000313" key="12">
    <source>
        <dbReference type="Proteomes" id="UP000002035"/>
    </source>
</evidence>
<feature type="transmembrane region" description="Helical" evidence="9">
    <location>
        <begin position="83"/>
        <end position="101"/>
    </location>
</feature>
<keyword evidence="5 9" id="KW-1133">Transmembrane helix</keyword>
<sequence>MDKEKAKMDAGLESRNHCMFPLVLGAVSMLPLVRWETPYLAWLQERIRTPTLDSWFAITANLGTHTFYMVMLPVLFWSGYTGVGRAVVHLLAAGVFFSGFMKDLLCLPRPLSPPLQRITMSGSAALEYGFPSTHSTNAVSIVVYALHALRSQTELAPLTSTLLRVGLCIYVTSIVVGRLYCGMHGFLDVVVGSFLGALLGFIQCVYGPKFDDYLFSGSIQEVFVIILVIIVLVRVHPEPADSCPCFDDSVAFAGVFAGVELGNWHFARTGYSLSVPTPGTIPFDLQRMGWIKAVLRIVIGVLSIVGWREVMKPALLRFLPPLFRIIERLGLSLPRRFFKRATVQAHPGQLKYDDVMPNVSDIPSMLTSIRHPRRRAISIGPQSEADAYEAIAYRQQRRRTSAASENPRPSSPLREKGGNAKSQSQQPVTRSKRATSNVSDTQSPSRSLHDYENMMGSGAQIYEQGNTKSADTLTNGTVTNDEEDEKDMFSKITRPRVRYDVEVVTKLIVYSGIGLIAVEASPILFHLLGLD</sequence>